<gene>
    <name evidence="2" type="ORF">COV04_01050</name>
</gene>
<dbReference type="EMBL" id="PFET01000005">
    <property type="protein sequence ID" value="PJE76101.1"/>
    <property type="molecule type" value="Genomic_DNA"/>
</dbReference>
<evidence type="ECO:0000313" key="2">
    <source>
        <dbReference type="EMBL" id="PJE76101.1"/>
    </source>
</evidence>
<comment type="caution">
    <text evidence="2">The sequence shown here is derived from an EMBL/GenBank/DDBJ whole genome shotgun (WGS) entry which is preliminary data.</text>
</comment>
<keyword evidence="1" id="KW-0472">Membrane</keyword>
<reference evidence="2 3" key="1">
    <citation type="submission" date="2017-09" db="EMBL/GenBank/DDBJ databases">
        <title>Depth-based differentiation of microbial function through sediment-hosted aquifers and enrichment of novel symbionts in the deep terrestrial subsurface.</title>
        <authorList>
            <person name="Probst A.J."/>
            <person name="Ladd B."/>
            <person name="Jarett J.K."/>
            <person name="Geller-Mcgrath D.E."/>
            <person name="Sieber C.M."/>
            <person name="Emerson J.B."/>
            <person name="Anantharaman K."/>
            <person name="Thomas B.C."/>
            <person name="Malmstrom R."/>
            <person name="Stieglmeier M."/>
            <person name="Klingl A."/>
            <person name="Woyke T."/>
            <person name="Ryan C.M."/>
            <person name="Banfield J.F."/>
        </authorList>
    </citation>
    <scope>NUCLEOTIDE SEQUENCE [LARGE SCALE GENOMIC DNA]</scope>
    <source>
        <strain evidence="2">CG10_big_fil_rev_8_21_14_0_10_48_11</strain>
    </source>
</reference>
<evidence type="ECO:0000256" key="1">
    <source>
        <dbReference type="SAM" id="Phobius"/>
    </source>
</evidence>
<keyword evidence="1" id="KW-0812">Transmembrane</keyword>
<feature type="transmembrane region" description="Helical" evidence="1">
    <location>
        <begin position="47"/>
        <end position="63"/>
    </location>
</feature>
<sequence>MNNRTIKLTVLIVLLLSATIGVFLYIKSLKKSLANVSLSPPRMYIDYVIPIFRLFAVWTFNFHT</sequence>
<organism evidence="2 3">
    <name type="scientific">Candidatus Uhrbacteria bacterium CG10_big_fil_rev_8_21_14_0_10_48_11</name>
    <dbReference type="NCBI Taxonomy" id="1975037"/>
    <lineage>
        <taxon>Bacteria</taxon>
        <taxon>Candidatus Uhriibacteriota</taxon>
    </lineage>
</organism>
<proteinExistence type="predicted"/>
<dbReference type="AlphaFoldDB" id="A0A2M8LF79"/>
<dbReference type="Proteomes" id="UP000231152">
    <property type="component" value="Unassembled WGS sequence"/>
</dbReference>
<keyword evidence="1" id="KW-1133">Transmembrane helix</keyword>
<protein>
    <submittedName>
        <fullName evidence="2">Uncharacterized protein</fullName>
    </submittedName>
</protein>
<feature type="transmembrane region" description="Helical" evidence="1">
    <location>
        <begin position="6"/>
        <end position="26"/>
    </location>
</feature>
<accession>A0A2M8LF79</accession>
<name>A0A2M8LF79_9BACT</name>
<evidence type="ECO:0000313" key="3">
    <source>
        <dbReference type="Proteomes" id="UP000231152"/>
    </source>
</evidence>